<dbReference type="GO" id="GO:0006223">
    <property type="term" value="P:uracil salvage"/>
    <property type="evidence" value="ECO:0007669"/>
    <property type="project" value="InterPro"/>
</dbReference>
<keyword evidence="5 15" id="KW-0328">Glycosyltransferase</keyword>
<feature type="binding site" evidence="15">
    <location>
        <position position="104"/>
    </location>
    <ligand>
        <name>5-phospho-alpha-D-ribose 1-diphosphate</name>
        <dbReference type="ChEBI" id="CHEBI:58017"/>
    </ligand>
</feature>
<evidence type="ECO:0000313" key="18">
    <source>
        <dbReference type="Proteomes" id="UP000288669"/>
    </source>
</evidence>
<dbReference type="GO" id="GO:0044206">
    <property type="term" value="P:UMP salvage"/>
    <property type="evidence" value="ECO:0007669"/>
    <property type="project" value="UniProtKB-UniRule"/>
</dbReference>
<dbReference type="EC" id="2.4.2.9" evidence="3 15"/>
<feature type="binding site" evidence="15">
    <location>
        <position position="79"/>
    </location>
    <ligand>
        <name>5-phospho-alpha-D-ribose 1-diphosphate</name>
        <dbReference type="ChEBI" id="CHEBI:58017"/>
    </ligand>
</feature>
<dbReference type="FunFam" id="3.40.50.2020:FF:000003">
    <property type="entry name" value="Uracil phosphoribosyltransferase"/>
    <property type="match status" value="1"/>
</dbReference>
<feature type="domain" description="Phosphoribosyltransferase" evidence="16">
    <location>
        <begin position="6"/>
        <end position="208"/>
    </location>
</feature>
<name>A0A430AHK4_9ENTE</name>
<gene>
    <name evidence="15" type="primary">upp</name>
    <name evidence="17" type="ORF">CBF30_08360</name>
</gene>
<dbReference type="EMBL" id="NGJZ01000002">
    <property type="protein sequence ID" value="RSU07257.1"/>
    <property type="molecule type" value="Genomic_DNA"/>
</dbReference>
<dbReference type="NCBIfam" id="TIGR01091">
    <property type="entry name" value="upp"/>
    <property type="match status" value="1"/>
</dbReference>
<dbReference type="RefSeq" id="WP_126825080.1">
    <property type="nucleotide sequence ID" value="NZ_JBHLWU010000002.1"/>
</dbReference>
<dbReference type="PANTHER" id="PTHR32315">
    <property type="entry name" value="ADENINE PHOSPHORIBOSYLTRANSFERASE"/>
    <property type="match status" value="1"/>
</dbReference>
<dbReference type="PANTHER" id="PTHR32315:SF4">
    <property type="entry name" value="URACIL PHOSPHORIBOSYLTRANSFERASE, CHLOROPLASTIC"/>
    <property type="match status" value="1"/>
</dbReference>
<keyword evidence="18" id="KW-1185">Reference proteome</keyword>
<keyword evidence="7 15" id="KW-0547">Nucleotide-binding</keyword>
<dbReference type="InterPro" id="IPR029057">
    <property type="entry name" value="PRTase-like"/>
</dbReference>
<feature type="binding site" evidence="15">
    <location>
        <position position="194"/>
    </location>
    <ligand>
        <name>uracil</name>
        <dbReference type="ChEBI" id="CHEBI:17568"/>
    </ligand>
</feature>
<dbReference type="Gene3D" id="3.40.50.2020">
    <property type="match status" value="1"/>
</dbReference>
<dbReference type="GO" id="GO:0000287">
    <property type="term" value="F:magnesium ion binding"/>
    <property type="evidence" value="ECO:0007669"/>
    <property type="project" value="UniProtKB-UniRule"/>
</dbReference>
<evidence type="ECO:0000256" key="8">
    <source>
        <dbReference type="ARBA" id="ARBA00022842"/>
    </source>
</evidence>
<evidence type="ECO:0000256" key="13">
    <source>
        <dbReference type="ARBA" id="ARBA00072146"/>
    </source>
</evidence>
<evidence type="ECO:0000259" key="16">
    <source>
        <dbReference type="Pfam" id="PF14681"/>
    </source>
</evidence>
<dbReference type="GO" id="GO:0004845">
    <property type="term" value="F:uracil phosphoribosyltransferase activity"/>
    <property type="evidence" value="ECO:0007669"/>
    <property type="project" value="UniProtKB-UniRule"/>
</dbReference>
<feature type="binding site" evidence="15">
    <location>
        <begin position="131"/>
        <end position="139"/>
    </location>
    <ligand>
        <name>5-phospho-alpha-D-ribose 1-diphosphate</name>
        <dbReference type="ChEBI" id="CHEBI:58017"/>
    </ligand>
</feature>
<accession>A0A430AHK4</accession>
<keyword evidence="9 15" id="KW-0342">GTP-binding</keyword>
<keyword evidence="4 15" id="KW-0021">Allosteric enzyme</keyword>
<dbReference type="UniPathway" id="UPA00574">
    <property type="reaction ID" value="UER00636"/>
</dbReference>
<dbReference type="NCBIfam" id="NF001097">
    <property type="entry name" value="PRK00129.1"/>
    <property type="match status" value="1"/>
</dbReference>
<dbReference type="InterPro" id="IPR050054">
    <property type="entry name" value="UPRTase/APRTase"/>
</dbReference>
<dbReference type="HAMAP" id="MF_01218_B">
    <property type="entry name" value="Upp_B"/>
    <property type="match status" value="1"/>
</dbReference>
<comment type="function">
    <text evidence="12 15">Catalyzes the conversion of uracil and 5-phospho-alpha-D-ribose 1-diphosphate (PRPP) to UMP and diphosphate.</text>
</comment>
<dbReference type="AlphaFoldDB" id="A0A430AHK4"/>
<feature type="binding site" evidence="15">
    <location>
        <position position="200"/>
    </location>
    <ligand>
        <name>5-phospho-alpha-D-ribose 1-diphosphate</name>
        <dbReference type="ChEBI" id="CHEBI:58017"/>
    </ligand>
</feature>
<protein>
    <recommendedName>
        <fullName evidence="13 15">Uracil phosphoribosyltransferase</fullName>
        <ecNumber evidence="3 15">2.4.2.9</ecNumber>
    </recommendedName>
    <alternativeName>
        <fullName evidence="10 15">UMP pyrophosphorylase</fullName>
    </alternativeName>
    <alternativeName>
        <fullName evidence="14 15">UPRTase</fullName>
    </alternativeName>
</protein>
<dbReference type="Proteomes" id="UP000288669">
    <property type="component" value="Unassembled WGS sequence"/>
</dbReference>
<keyword evidence="8 15" id="KW-0460">Magnesium</keyword>
<dbReference type="OrthoDB" id="9781675at2"/>
<dbReference type="InterPro" id="IPR000836">
    <property type="entry name" value="PRTase_dom"/>
</dbReference>
<dbReference type="SUPFAM" id="SSF53271">
    <property type="entry name" value="PRTase-like"/>
    <property type="match status" value="1"/>
</dbReference>
<evidence type="ECO:0000256" key="12">
    <source>
        <dbReference type="ARBA" id="ARBA00056901"/>
    </source>
</evidence>
<evidence type="ECO:0000256" key="10">
    <source>
        <dbReference type="ARBA" id="ARBA00031082"/>
    </source>
</evidence>
<dbReference type="Pfam" id="PF14681">
    <property type="entry name" value="UPRTase"/>
    <property type="match status" value="1"/>
</dbReference>
<evidence type="ECO:0000256" key="9">
    <source>
        <dbReference type="ARBA" id="ARBA00023134"/>
    </source>
</evidence>
<evidence type="ECO:0000256" key="15">
    <source>
        <dbReference type="HAMAP-Rule" id="MF_01218"/>
    </source>
</evidence>
<evidence type="ECO:0000256" key="5">
    <source>
        <dbReference type="ARBA" id="ARBA00022676"/>
    </source>
</evidence>
<dbReference type="GO" id="GO:0005737">
    <property type="term" value="C:cytoplasm"/>
    <property type="evidence" value="ECO:0007669"/>
    <property type="project" value="UniProtKB-ARBA"/>
</dbReference>
<reference evidence="17 18" key="1">
    <citation type="submission" date="2017-05" db="EMBL/GenBank/DDBJ databases">
        <title>Vagococcus spp. assemblies.</title>
        <authorList>
            <person name="Gulvik C.A."/>
        </authorList>
    </citation>
    <scope>NUCLEOTIDE SEQUENCE [LARGE SCALE GENOMIC DNA]</scope>
    <source>
        <strain evidence="17 18">DSM 24756</strain>
    </source>
</reference>
<keyword evidence="6 15" id="KW-0808">Transferase</keyword>
<comment type="similarity">
    <text evidence="2 15">Belongs to the UPRTase family.</text>
</comment>
<evidence type="ECO:0000256" key="6">
    <source>
        <dbReference type="ARBA" id="ARBA00022679"/>
    </source>
</evidence>
<dbReference type="InterPro" id="IPR005765">
    <property type="entry name" value="UPRT"/>
</dbReference>
<evidence type="ECO:0000256" key="3">
    <source>
        <dbReference type="ARBA" id="ARBA00011894"/>
    </source>
</evidence>
<proteinExistence type="inferred from homology"/>
<comment type="cofactor">
    <cofactor evidence="15">
        <name>Mg(2+)</name>
        <dbReference type="ChEBI" id="CHEBI:18420"/>
    </cofactor>
    <text evidence="15">Binds 1 Mg(2+) ion per subunit. The magnesium is bound as Mg-PRPP.</text>
</comment>
<evidence type="ECO:0000256" key="7">
    <source>
        <dbReference type="ARBA" id="ARBA00022741"/>
    </source>
</evidence>
<evidence type="ECO:0000256" key="2">
    <source>
        <dbReference type="ARBA" id="ARBA00009516"/>
    </source>
</evidence>
<comment type="pathway">
    <text evidence="1 15">Pyrimidine metabolism; UMP biosynthesis via salvage pathway; UMP from uracil: step 1/1.</text>
</comment>
<evidence type="ECO:0000256" key="4">
    <source>
        <dbReference type="ARBA" id="ARBA00022533"/>
    </source>
</evidence>
<dbReference type="GO" id="GO:0005525">
    <property type="term" value="F:GTP binding"/>
    <property type="evidence" value="ECO:0007669"/>
    <property type="project" value="UniProtKB-KW"/>
</dbReference>
<sequence length="209" mass="22806">MGKFQVIDHPLIQHKLTMIRDKNCGTKVFREVVNEIAMLMAYEVSRDMPLEEVEIDTPIVKSTQKTLSGKKVAIVPILRAGLGMVDGMLELIPAAKVGHIGLYRDHDSLEPVEYFVKLPADIDERQLFVVDPMLATGGSAIMAIDALKRRGGTNIKFVCLVAAPEGVKALQEAHPDIDIFCAGLDDHLNEAGYIVPGLGDAGDRLFGTK</sequence>
<evidence type="ECO:0000313" key="17">
    <source>
        <dbReference type="EMBL" id="RSU07257.1"/>
    </source>
</evidence>
<evidence type="ECO:0000256" key="11">
    <source>
        <dbReference type="ARBA" id="ARBA00052919"/>
    </source>
</evidence>
<evidence type="ECO:0000256" key="1">
    <source>
        <dbReference type="ARBA" id="ARBA00005180"/>
    </source>
</evidence>
<dbReference type="InterPro" id="IPR034332">
    <property type="entry name" value="Upp_B"/>
</dbReference>
<comment type="catalytic activity">
    <reaction evidence="11 15">
        <text>UMP + diphosphate = 5-phospho-alpha-D-ribose 1-diphosphate + uracil</text>
        <dbReference type="Rhea" id="RHEA:13017"/>
        <dbReference type="ChEBI" id="CHEBI:17568"/>
        <dbReference type="ChEBI" id="CHEBI:33019"/>
        <dbReference type="ChEBI" id="CHEBI:57865"/>
        <dbReference type="ChEBI" id="CHEBI:58017"/>
        <dbReference type="EC" id="2.4.2.9"/>
    </reaction>
</comment>
<comment type="caution">
    <text evidence="17">The sequence shown here is derived from an EMBL/GenBank/DDBJ whole genome shotgun (WGS) entry which is preliminary data.</text>
</comment>
<organism evidence="17 18">
    <name type="scientific">Vagococcus entomophilus</name>
    <dbReference type="NCBI Taxonomy" id="1160095"/>
    <lineage>
        <taxon>Bacteria</taxon>
        <taxon>Bacillati</taxon>
        <taxon>Bacillota</taxon>
        <taxon>Bacilli</taxon>
        <taxon>Lactobacillales</taxon>
        <taxon>Enterococcaceae</taxon>
        <taxon>Vagococcus</taxon>
    </lineage>
</organism>
<evidence type="ECO:0000256" key="14">
    <source>
        <dbReference type="ARBA" id="ARBA00079807"/>
    </source>
</evidence>
<comment type="activity regulation">
    <text evidence="15">Allosterically activated by GTP.</text>
</comment>
<feature type="binding site" evidence="15">
    <location>
        <begin position="199"/>
        <end position="201"/>
    </location>
    <ligand>
        <name>uracil</name>
        <dbReference type="ChEBI" id="CHEBI:17568"/>
    </ligand>
</feature>
<dbReference type="CDD" id="cd06223">
    <property type="entry name" value="PRTases_typeI"/>
    <property type="match status" value="1"/>
</dbReference>